<dbReference type="EMBL" id="JACBZI010000001">
    <property type="protein sequence ID" value="NYI08643.1"/>
    <property type="molecule type" value="Genomic_DNA"/>
</dbReference>
<keyword evidence="2" id="KW-0503">Monooxygenase</keyword>
<dbReference type="InterPro" id="IPR017972">
    <property type="entry name" value="Cyt_P450_CS"/>
</dbReference>
<dbReference type="GO" id="GO:0004497">
    <property type="term" value="F:monooxygenase activity"/>
    <property type="evidence" value="ECO:0007669"/>
    <property type="project" value="UniProtKB-KW"/>
</dbReference>
<gene>
    <name evidence="3" type="ORF">BKA05_000158</name>
</gene>
<name>A0A7Y9YAH8_9ACTN</name>
<sequence>MTTGVGGVGGVGGSAGSDASGRVFLDLADPAFDTTSEQVHAAREADWLVRTSYGFAVLRYDEANELLTDRRFRQGNARWPEQNGVTEGPFLAWWQRVLLSLDGDDHARLRRLLMPAFKRQSILAMQPRFVEIAEDLVAGFADRGEVELIAEFAEPYSARILCLLLGLPEQEWEQVAHWADDLGRSFGIAVAQDLPLIEAALEGLTGYVDAAVEGRAAHPRDDLVSTLVQAHAADGRLTRDELVVGLVFLAFAGMETTRNQIGLAVQTLLRHPDQWQLLAERPELGAAAVEEVMRVNPTVTWVTREATTDLEFRGVHFPAGSILQVLSHAAGTDPRVMPEPAFDITTARERAPHLGFGKGVHHCLGHFVARTDMAVALPMLARAMPEAVADGPGEWLPVSGNTGALSFPIRFRARTR</sequence>
<dbReference type="GO" id="GO:0020037">
    <property type="term" value="F:heme binding"/>
    <property type="evidence" value="ECO:0007669"/>
    <property type="project" value="InterPro"/>
</dbReference>
<dbReference type="Gene3D" id="1.10.630.10">
    <property type="entry name" value="Cytochrome P450"/>
    <property type="match status" value="1"/>
</dbReference>
<dbReference type="InterPro" id="IPR036396">
    <property type="entry name" value="Cyt_P450_sf"/>
</dbReference>
<keyword evidence="2" id="KW-0560">Oxidoreductase</keyword>
<dbReference type="SUPFAM" id="SSF48264">
    <property type="entry name" value="Cytochrome P450"/>
    <property type="match status" value="1"/>
</dbReference>
<dbReference type="InterPro" id="IPR002397">
    <property type="entry name" value="Cyt_P450_B"/>
</dbReference>
<dbReference type="PROSITE" id="PS00086">
    <property type="entry name" value="CYTOCHROME_P450"/>
    <property type="match status" value="1"/>
</dbReference>
<keyword evidence="2" id="KW-0408">Iron</keyword>
<keyword evidence="4" id="KW-1185">Reference proteome</keyword>
<evidence type="ECO:0000256" key="1">
    <source>
        <dbReference type="ARBA" id="ARBA00010617"/>
    </source>
</evidence>
<dbReference type="AlphaFoldDB" id="A0A7Y9YAH8"/>
<dbReference type="Proteomes" id="UP000537326">
    <property type="component" value="Unassembled WGS sequence"/>
</dbReference>
<keyword evidence="2" id="KW-0349">Heme</keyword>
<dbReference type="RefSeq" id="WP_343045456.1">
    <property type="nucleotide sequence ID" value="NZ_BAAAPP010000002.1"/>
</dbReference>
<evidence type="ECO:0000313" key="4">
    <source>
        <dbReference type="Proteomes" id="UP000537326"/>
    </source>
</evidence>
<keyword evidence="2" id="KW-0479">Metal-binding</keyword>
<accession>A0A7Y9YAH8</accession>
<evidence type="ECO:0000313" key="3">
    <source>
        <dbReference type="EMBL" id="NYI08643.1"/>
    </source>
</evidence>
<dbReference type="PRINTS" id="PR00385">
    <property type="entry name" value="P450"/>
</dbReference>
<dbReference type="Pfam" id="PF00067">
    <property type="entry name" value="p450"/>
    <property type="match status" value="1"/>
</dbReference>
<proteinExistence type="inferred from homology"/>
<dbReference type="PANTHER" id="PTHR46696">
    <property type="entry name" value="P450, PUTATIVE (EUROFUNG)-RELATED"/>
    <property type="match status" value="1"/>
</dbReference>
<dbReference type="GO" id="GO:0016705">
    <property type="term" value="F:oxidoreductase activity, acting on paired donors, with incorporation or reduction of molecular oxygen"/>
    <property type="evidence" value="ECO:0007669"/>
    <property type="project" value="InterPro"/>
</dbReference>
<organism evidence="3 4">
    <name type="scientific">Nocardioides marinus</name>
    <dbReference type="NCBI Taxonomy" id="374514"/>
    <lineage>
        <taxon>Bacteria</taxon>
        <taxon>Bacillati</taxon>
        <taxon>Actinomycetota</taxon>
        <taxon>Actinomycetes</taxon>
        <taxon>Propionibacteriales</taxon>
        <taxon>Nocardioidaceae</taxon>
        <taxon>Nocardioides</taxon>
    </lineage>
</organism>
<dbReference type="CDD" id="cd11038">
    <property type="entry name" value="CYP_AurH-like"/>
    <property type="match status" value="1"/>
</dbReference>
<comment type="similarity">
    <text evidence="1 2">Belongs to the cytochrome P450 family.</text>
</comment>
<dbReference type="GO" id="GO:0005506">
    <property type="term" value="F:iron ion binding"/>
    <property type="evidence" value="ECO:0007669"/>
    <property type="project" value="InterPro"/>
</dbReference>
<dbReference type="PRINTS" id="PR00359">
    <property type="entry name" value="BP450"/>
</dbReference>
<protein>
    <submittedName>
        <fullName evidence="3">Cytochrome P450</fullName>
    </submittedName>
</protein>
<comment type="caution">
    <text evidence="3">The sequence shown here is derived from an EMBL/GenBank/DDBJ whole genome shotgun (WGS) entry which is preliminary data.</text>
</comment>
<dbReference type="PANTHER" id="PTHR46696:SF1">
    <property type="entry name" value="CYTOCHROME P450 YJIB-RELATED"/>
    <property type="match status" value="1"/>
</dbReference>
<dbReference type="InterPro" id="IPR001128">
    <property type="entry name" value="Cyt_P450"/>
</dbReference>
<evidence type="ECO:0000256" key="2">
    <source>
        <dbReference type="RuleBase" id="RU000461"/>
    </source>
</evidence>
<reference evidence="3 4" key="1">
    <citation type="submission" date="2020-07" db="EMBL/GenBank/DDBJ databases">
        <title>Sequencing the genomes of 1000 actinobacteria strains.</title>
        <authorList>
            <person name="Klenk H.-P."/>
        </authorList>
    </citation>
    <scope>NUCLEOTIDE SEQUENCE [LARGE SCALE GENOMIC DNA]</scope>
    <source>
        <strain evidence="3 4">DSM 18248</strain>
    </source>
</reference>